<comment type="caution">
    <text evidence="1">The sequence shown here is derived from an EMBL/GenBank/DDBJ whole genome shotgun (WGS) entry which is preliminary data.</text>
</comment>
<dbReference type="RefSeq" id="WP_344925395.1">
    <property type="nucleotide sequence ID" value="NZ_BAABCW010000003.1"/>
</dbReference>
<evidence type="ECO:0000313" key="1">
    <source>
        <dbReference type="EMBL" id="GAA4112278.1"/>
    </source>
</evidence>
<sequence>MKTKFTVELLKFKTIEVLPNAWDSNKYKDLLIAMDYDEVSDISNEELEDMCLMALSDLDPEEAAAIVLTYVFNDRLTIGQIENLAHEMQDEKMWEEYADVTMHEDFFNAHQLLYNAYNGKFPHPEALQFSVKTSTTDRDNFSIFKNNTEASLIRILTKGMPDNTLIKRLYSNQLKGGEFKEAKDILWQVAKETQKNTLVFEIITSTYWFRDFKHVSNFDVELIVDMIPL</sequence>
<reference evidence="2" key="1">
    <citation type="journal article" date="2019" name="Int. J. Syst. Evol. Microbiol.">
        <title>The Global Catalogue of Microorganisms (GCM) 10K type strain sequencing project: providing services to taxonomists for standard genome sequencing and annotation.</title>
        <authorList>
            <consortium name="The Broad Institute Genomics Platform"/>
            <consortium name="The Broad Institute Genome Sequencing Center for Infectious Disease"/>
            <person name="Wu L."/>
            <person name="Ma J."/>
        </authorList>
    </citation>
    <scope>NUCLEOTIDE SEQUENCE [LARGE SCALE GENOMIC DNA]</scope>
    <source>
        <strain evidence="2">JCM 17106</strain>
    </source>
</reference>
<evidence type="ECO:0000313" key="2">
    <source>
        <dbReference type="Proteomes" id="UP001500459"/>
    </source>
</evidence>
<gene>
    <name evidence="1" type="ORF">GCM10022393_10600</name>
</gene>
<dbReference type="EMBL" id="BAABCW010000003">
    <property type="protein sequence ID" value="GAA4112278.1"/>
    <property type="molecule type" value="Genomic_DNA"/>
</dbReference>
<keyword evidence="2" id="KW-1185">Reference proteome</keyword>
<protein>
    <submittedName>
        <fullName evidence="1">Uncharacterized protein</fullName>
    </submittedName>
</protein>
<name>A0ABP7XD72_9FLAO</name>
<accession>A0ABP7XD72</accession>
<organism evidence="1 2">
    <name type="scientific">Aquimarina addita</name>
    <dbReference type="NCBI Taxonomy" id="870485"/>
    <lineage>
        <taxon>Bacteria</taxon>
        <taxon>Pseudomonadati</taxon>
        <taxon>Bacteroidota</taxon>
        <taxon>Flavobacteriia</taxon>
        <taxon>Flavobacteriales</taxon>
        <taxon>Flavobacteriaceae</taxon>
        <taxon>Aquimarina</taxon>
    </lineage>
</organism>
<proteinExistence type="predicted"/>
<dbReference type="Proteomes" id="UP001500459">
    <property type="component" value="Unassembled WGS sequence"/>
</dbReference>